<evidence type="ECO:0000313" key="7">
    <source>
        <dbReference type="EMBL" id="EKT53572.1"/>
    </source>
</evidence>
<dbReference type="GO" id="GO:0016491">
    <property type="term" value="F:oxidoreductase activity"/>
    <property type="evidence" value="ECO:0007669"/>
    <property type="project" value="UniProtKB-KW"/>
</dbReference>
<evidence type="ECO:0000256" key="1">
    <source>
        <dbReference type="ARBA" id="ARBA00008056"/>
    </source>
</evidence>
<sequence length="344" mass="38969">MSLYSLPIIDLSELDNPKTRDNFYKKLRFIAREIGFFYLVGHNITPTQRENLLATTKRFFALPKAEKEKIAMSQSKHFRGYTASTEENTRNQPDYREQIDIGEELPTLALSAQDPIWFNLQGPNQWPDALPELKTQALAWQSDMRSIAVKLIKAFLVALELPEDSLDNIIGQPSQHLLKLIHYPAREDNNTGEQGVGAHKDAGLLTLLWQDNTGGLQVETDNGWVDVEPLENAFVINIGEVFELATNGYLRANVHQVVRKQNSVSRYSIAYFITPSIYAEEVPLLPLPEHLAKQALGPDSDPLNPMFTNLGKNAIKGRLRSHLSVTQKFYPDEYEQIVKNSNIL</sequence>
<evidence type="ECO:0000313" key="8">
    <source>
        <dbReference type="Proteomes" id="UP000010290"/>
    </source>
</evidence>
<dbReference type="InterPro" id="IPR005123">
    <property type="entry name" value="Oxoglu/Fe-dep_dioxygenase_dom"/>
</dbReference>
<dbReference type="InterPro" id="IPR026992">
    <property type="entry name" value="DIOX_N"/>
</dbReference>
<dbReference type="EMBL" id="AKKN01000013">
    <property type="protein sequence ID" value="EKT53572.1"/>
    <property type="molecule type" value="Genomic_DNA"/>
</dbReference>
<protein>
    <submittedName>
        <fullName evidence="7">2OG-Fe(II) oxygenase</fullName>
    </submittedName>
</protein>
<dbReference type="InterPro" id="IPR044861">
    <property type="entry name" value="IPNS-like_FE2OG_OXY"/>
</dbReference>
<dbReference type="PATRIC" id="fig|1141660.3.peg.3039"/>
<accession>K8W7X4</accession>
<dbReference type="PANTHER" id="PTHR10209:SF885">
    <property type="entry name" value="2OG-FE(II) OXYGENASE FAMILY, PUTATIVE (AFU_ORTHOLOGUE AFUA_2G00750)-RELATED"/>
    <property type="match status" value="1"/>
</dbReference>
<reference evidence="7 8" key="1">
    <citation type="journal article" date="2012" name="BMC Genomics">
        <title>Comparative genomics of bacteria in the genus Providencia isolated from wild Drosophila melanogaster.</title>
        <authorList>
            <person name="Galac M.R."/>
            <person name="Lazzaro B.P."/>
        </authorList>
    </citation>
    <scope>NUCLEOTIDE SEQUENCE [LARGE SCALE GENOMIC DNA]</scope>
    <source>
        <strain evidence="7 8">DSM 19967</strain>
    </source>
</reference>
<dbReference type="InterPro" id="IPR027443">
    <property type="entry name" value="IPNS-like_sf"/>
</dbReference>
<dbReference type="PRINTS" id="PR00682">
    <property type="entry name" value="IPNSYNTHASE"/>
</dbReference>
<name>K8W7X4_9GAMM</name>
<dbReference type="RefSeq" id="WP_008916777.1">
    <property type="nucleotide sequence ID" value="NZ_CM001773.1"/>
</dbReference>
<comment type="similarity">
    <text evidence="1 5">Belongs to the iron/ascorbate-dependent oxidoreductase family.</text>
</comment>
<dbReference type="Gene3D" id="2.60.120.330">
    <property type="entry name" value="B-lactam Antibiotic, Isopenicillin N Synthase, Chain"/>
    <property type="match status" value="1"/>
</dbReference>
<keyword evidence="8" id="KW-1185">Reference proteome</keyword>
<proteinExistence type="inferred from homology"/>
<dbReference type="Pfam" id="PF03171">
    <property type="entry name" value="2OG-FeII_Oxy"/>
    <property type="match status" value="1"/>
</dbReference>
<feature type="domain" description="Fe2OG dioxygenase" evidence="6">
    <location>
        <begin position="173"/>
        <end position="275"/>
    </location>
</feature>
<evidence type="ECO:0000259" key="6">
    <source>
        <dbReference type="PROSITE" id="PS51471"/>
    </source>
</evidence>
<dbReference type="GO" id="GO:0046872">
    <property type="term" value="F:metal ion binding"/>
    <property type="evidence" value="ECO:0007669"/>
    <property type="project" value="UniProtKB-KW"/>
</dbReference>
<dbReference type="Pfam" id="PF14226">
    <property type="entry name" value="DIOX_N"/>
    <property type="match status" value="1"/>
</dbReference>
<evidence type="ECO:0000256" key="5">
    <source>
        <dbReference type="RuleBase" id="RU003682"/>
    </source>
</evidence>
<gene>
    <name evidence="7" type="ORF">OO7_15209</name>
</gene>
<keyword evidence="3 5" id="KW-0560">Oxidoreductase</keyword>
<keyword evidence="4 5" id="KW-0408">Iron</keyword>
<dbReference type="PANTHER" id="PTHR10209">
    <property type="entry name" value="OXIDOREDUCTASE, 2OG-FE II OXYGENASE FAMILY PROTEIN"/>
    <property type="match status" value="1"/>
</dbReference>
<keyword evidence="2 5" id="KW-0479">Metal-binding</keyword>
<dbReference type="OrthoDB" id="21825at2"/>
<dbReference type="Proteomes" id="UP000010290">
    <property type="component" value="Chromosome"/>
</dbReference>
<organism evidence="7 8">
    <name type="scientific">Providencia sneebia DSM 19967</name>
    <dbReference type="NCBI Taxonomy" id="1141660"/>
    <lineage>
        <taxon>Bacteria</taxon>
        <taxon>Pseudomonadati</taxon>
        <taxon>Pseudomonadota</taxon>
        <taxon>Gammaproteobacteria</taxon>
        <taxon>Enterobacterales</taxon>
        <taxon>Morganellaceae</taxon>
        <taxon>Providencia</taxon>
    </lineage>
</organism>
<evidence type="ECO:0000256" key="4">
    <source>
        <dbReference type="ARBA" id="ARBA00023004"/>
    </source>
</evidence>
<dbReference type="SUPFAM" id="SSF51197">
    <property type="entry name" value="Clavaminate synthase-like"/>
    <property type="match status" value="1"/>
</dbReference>
<comment type="caution">
    <text evidence="7">The sequence shown here is derived from an EMBL/GenBank/DDBJ whole genome shotgun (WGS) entry which is preliminary data.</text>
</comment>
<dbReference type="PROSITE" id="PS51471">
    <property type="entry name" value="FE2OG_OXY"/>
    <property type="match status" value="1"/>
</dbReference>
<dbReference type="HOGENOM" id="CLU_010119_6_3_6"/>
<evidence type="ECO:0000256" key="3">
    <source>
        <dbReference type="ARBA" id="ARBA00023002"/>
    </source>
</evidence>
<evidence type="ECO:0000256" key="2">
    <source>
        <dbReference type="ARBA" id="ARBA00022723"/>
    </source>
</evidence>
<dbReference type="AlphaFoldDB" id="K8W7X4"/>